<evidence type="ECO:0000256" key="1">
    <source>
        <dbReference type="SAM" id="MobiDB-lite"/>
    </source>
</evidence>
<accession>B7ZXB2</accession>
<feature type="region of interest" description="Disordered" evidence="1">
    <location>
        <begin position="16"/>
        <end position="44"/>
    </location>
</feature>
<reference evidence="2" key="1">
    <citation type="journal article" date="2009" name="PLoS Genet.">
        <title>Sequencing, mapping, and analysis of 27,455 maize full-length cDNAs.</title>
        <authorList>
            <person name="Soderlund C."/>
            <person name="Descour A."/>
            <person name="Kudrna D."/>
            <person name="Bomhoff M."/>
            <person name="Boyd L."/>
            <person name="Currie J."/>
            <person name="Angelova A."/>
            <person name="Collura K."/>
            <person name="Wissotski M."/>
            <person name="Ashley E."/>
            <person name="Morrow D."/>
            <person name="Fernandes J."/>
            <person name="Walbot V."/>
            <person name="Yu Y."/>
        </authorList>
    </citation>
    <scope>NUCLEOTIDE SEQUENCE</scope>
    <source>
        <strain evidence="2">B73</strain>
    </source>
</reference>
<feature type="region of interest" description="Disordered" evidence="1">
    <location>
        <begin position="190"/>
        <end position="219"/>
    </location>
</feature>
<dbReference type="AlphaFoldDB" id="B7ZXB2"/>
<name>B7ZXB2_MAIZE</name>
<reference evidence="2" key="2">
    <citation type="submission" date="2012-06" db="EMBL/GenBank/DDBJ databases">
        <authorList>
            <person name="Yu Y."/>
            <person name="Currie J."/>
            <person name="Lomeli R."/>
            <person name="Angelova A."/>
            <person name="Collura K."/>
            <person name="Wissotski M."/>
            <person name="Campos D."/>
            <person name="Kudrna D."/>
            <person name="Golser W."/>
            <person name="Ashely E."/>
            <person name="Descour A."/>
            <person name="Fernandes J."/>
            <person name="Soderlund C."/>
            <person name="Walbot V."/>
        </authorList>
    </citation>
    <scope>NUCLEOTIDE SEQUENCE</scope>
    <source>
        <strain evidence="2">B73</strain>
    </source>
</reference>
<protein>
    <submittedName>
        <fullName evidence="2">Uncharacterized protein</fullName>
    </submittedName>
</protein>
<feature type="compositionally biased region" description="Low complexity" evidence="1">
    <location>
        <begin position="410"/>
        <end position="424"/>
    </location>
</feature>
<evidence type="ECO:0000313" key="2">
    <source>
        <dbReference type="EMBL" id="ACL52561.1"/>
    </source>
</evidence>
<feature type="compositionally biased region" description="Basic and acidic residues" evidence="1">
    <location>
        <begin position="367"/>
        <end position="376"/>
    </location>
</feature>
<proteinExistence type="evidence at transcript level"/>
<feature type="region of interest" description="Disordered" evidence="1">
    <location>
        <begin position="345"/>
        <end position="424"/>
    </location>
</feature>
<sequence length="424" mass="44803">MVSVLPEAVGVGQLPVAGEVQARHDDQAPGEGQPREAPSVGPERVARRVVPVGVLGQVRLPVPVPVLERHEVLAVQPPLRLRALGAAEHGVQQHVAAHADPGHGRADGHVVGDVAAGAVPRQEHAGAPARAAAEGRLRRRPLERRPPVVVRARVPVLRGAPVVHRHHHALAQPHQPPAQVVVDGRAGRRVREAAAVEEEDDRERRRRRRRAAEEVQDGQGGAAAAVVVGGGAVDADLQAGRRVDHVVEGGDPLLGPRVGRHPPVQELGQVAVEGAVRPPEHVVRQLEVGDEDPCVDRHRPLALVAVDLVAAGHGGGRRSAPDRTGPHRRLHCCKCKISAPRATKAWLGSPHGRRRPDHGHGQVIPLNRDRPERDAPSRVPDLLSGAISPASPPTSGLDEPSKQRPGNEQRAGAVVRGAGAAEAL</sequence>
<organism evidence="2">
    <name type="scientific">Zea mays</name>
    <name type="common">Maize</name>
    <dbReference type="NCBI Taxonomy" id="4577"/>
    <lineage>
        <taxon>Eukaryota</taxon>
        <taxon>Viridiplantae</taxon>
        <taxon>Streptophyta</taxon>
        <taxon>Embryophyta</taxon>
        <taxon>Tracheophyta</taxon>
        <taxon>Spermatophyta</taxon>
        <taxon>Magnoliopsida</taxon>
        <taxon>Liliopsida</taxon>
        <taxon>Poales</taxon>
        <taxon>Poaceae</taxon>
        <taxon>PACMAD clade</taxon>
        <taxon>Panicoideae</taxon>
        <taxon>Andropogonodae</taxon>
        <taxon>Andropogoneae</taxon>
        <taxon>Tripsacinae</taxon>
        <taxon>Zea</taxon>
    </lineage>
</organism>
<dbReference type="EMBL" id="BT053954">
    <property type="protein sequence ID" value="ACL52561.1"/>
    <property type="molecule type" value="mRNA"/>
</dbReference>